<dbReference type="InterPro" id="IPR032675">
    <property type="entry name" value="LRR_dom_sf"/>
</dbReference>
<evidence type="ECO:0000256" key="2">
    <source>
        <dbReference type="ARBA" id="ARBA00022490"/>
    </source>
</evidence>
<evidence type="ECO:0000313" key="8">
    <source>
        <dbReference type="Proteomes" id="UP000594454"/>
    </source>
</evidence>
<feature type="compositionally biased region" description="Polar residues" evidence="5">
    <location>
        <begin position="503"/>
        <end position="526"/>
    </location>
</feature>
<dbReference type="PROSITE" id="PS51450">
    <property type="entry name" value="LRR"/>
    <property type="match status" value="3"/>
</dbReference>
<dbReference type="Gene3D" id="3.80.10.10">
    <property type="entry name" value="Ribonuclease Inhibitor"/>
    <property type="match status" value="1"/>
</dbReference>
<feature type="region of interest" description="Disordered" evidence="5">
    <location>
        <begin position="948"/>
        <end position="976"/>
    </location>
</feature>
<dbReference type="PANTHER" id="PTHR15454:SF69">
    <property type="entry name" value="SERINE_THREONINE-PROTEIN KINASE 11-INTERACTING PROTEIN"/>
    <property type="match status" value="1"/>
</dbReference>
<keyword evidence="3" id="KW-0433">Leucine-rich repeat</keyword>
<dbReference type="InterPro" id="IPR001611">
    <property type="entry name" value="Leu-rich_rpt"/>
</dbReference>
<reference evidence="7 8" key="1">
    <citation type="submission" date="2020-11" db="EMBL/GenBank/DDBJ databases">
        <authorList>
            <person name="Wallbank WR R."/>
            <person name="Pardo Diaz C."/>
            <person name="Kozak K."/>
            <person name="Martin S."/>
            <person name="Jiggins C."/>
            <person name="Moest M."/>
            <person name="Warren A I."/>
            <person name="Generalovic N T."/>
            <person name="Byers J.R.P. K."/>
            <person name="Montejo-Kovacevich G."/>
            <person name="Yen C E."/>
        </authorList>
    </citation>
    <scope>NUCLEOTIDE SEQUENCE [LARGE SCALE GENOMIC DNA]</scope>
</reference>
<keyword evidence="4" id="KW-0677">Repeat</keyword>
<feature type="region of interest" description="Disordered" evidence="5">
    <location>
        <begin position="483"/>
        <end position="572"/>
    </location>
</feature>
<dbReference type="Pfam" id="PF15904">
    <property type="entry name" value="LIP1"/>
    <property type="match status" value="1"/>
</dbReference>
<dbReference type="Proteomes" id="UP000594454">
    <property type="component" value="Chromosome 3"/>
</dbReference>
<feature type="region of interest" description="Disordered" evidence="5">
    <location>
        <begin position="779"/>
        <end position="828"/>
    </location>
</feature>
<evidence type="ECO:0000256" key="4">
    <source>
        <dbReference type="ARBA" id="ARBA00022737"/>
    </source>
</evidence>
<accession>A0A7R8URY3</accession>
<dbReference type="Pfam" id="PF13855">
    <property type="entry name" value="LRR_8"/>
    <property type="match status" value="1"/>
</dbReference>
<feature type="domain" description="LKB1 serine/threonine kinase interacting protein 1 N-terminal" evidence="6">
    <location>
        <begin position="4"/>
        <end position="91"/>
    </location>
</feature>
<dbReference type="SUPFAM" id="SSF52075">
    <property type="entry name" value="Outer arm dynein light chain 1"/>
    <property type="match status" value="1"/>
</dbReference>
<name>A0A7R8URY3_HERIL</name>
<keyword evidence="8" id="KW-1185">Reference proteome</keyword>
<dbReference type="FunFam" id="3.80.10.10:FF:000502">
    <property type="entry name" value="Predicted protein"/>
    <property type="match status" value="1"/>
</dbReference>
<feature type="region of interest" description="Disordered" evidence="5">
    <location>
        <begin position="343"/>
        <end position="363"/>
    </location>
</feature>
<feature type="compositionally biased region" description="Polar residues" evidence="5">
    <location>
        <begin position="780"/>
        <end position="822"/>
    </location>
</feature>
<evidence type="ECO:0000256" key="5">
    <source>
        <dbReference type="SAM" id="MobiDB-lite"/>
    </source>
</evidence>
<comment type="subcellular location">
    <subcellularLocation>
        <location evidence="1">Cytoplasm</location>
    </subcellularLocation>
</comment>
<gene>
    <name evidence="7" type="ORF">HERILL_LOCUS8727</name>
</gene>
<evidence type="ECO:0000256" key="1">
    <source>
        <dbReference type="ARBA" id="ARBA00004496"/>
    </source>
</evidence>
<dbReference type="PRINTS" id="PR00019">
    <property type="entry name" value="LEURICHRPT"/>
</dbReference>
<organism evidence="7 8">
    <name type="scientific">Hermetia illucens</name>
    <name type="common">Black soldier fly</name>
    <dbReference type="NCBI Taxonomy" id="343691"/>
    <lineage>
        <taxon>Eukaryota</taxon>
        <taxon>Metazoa</taxon>
        <taxon>Ecdysozoa</taxon>
        <taxon>Arthropoda</taxon>
        <taxon>Hexapoda</taxon>
        <taxon>Insecta</taxon>
        <taxon>Pterygota</taxon>
        <taxon>Neoptera</taxon>
        <taxon>Endopterygota</taxon>
        <taxon>Diptera</taxon>
        <taxon>Brachycera</taxon>
        <taxon>Stratiomyomorpha</taxon>
        <taxon>Stratiomyidae</taxon>
        <taxon>Hermetiinae</taxon>
        <taxon>Hermetia</taxon>
    </lineage>
</organism>
<feature type="compositionally biased region" description="Polar residues" evidence="5">
    <location>
        <begin position="345"/>
        <end position="363"/>
    </location>
</feature>
<dbReference type="EMBL" id="LR899011">
    <property type="protein sequence ID" value="CAD7085917.1"/>
    <property type="molecule type" value="Genomic_DNA"/>
</dbReference>
<evidence type="ECO:0000259" key="6">
    <source>
        <dbReference type="Pfam" id="PF15904"/>
    </source>
</evidence>
<keyword evidence="2" id="KW-0963">Cytoplasm</keyword>
<proteinExistence type="predicted"/>
<dbReference type="PANTHER" id="PTHR15454">
    <property type="entry name" value="NISCHARIN RELATED"/>
    <property type="match status" value="1"/>
</dbReference>
<dbReference type="GO" id="GO:0005737">
    <property type="term" value="C:cytoplasm"/>
    <property type="evidence" value="ECO:0007669"/>
    <property type="project" value="UniProtKB-SubCell"/>
</dbReference>
<sequence length="1285" mass="143947">MDPKQISTLAKLLRDSGDKILSSEFTFTVSGHLLRALNDSFTLIADQNELCSPMSFQVVKPNNSKSGVFRDLQLIHDFVQKTLVLCVTHFPGEDNFEGTIDIGKFHSLRRLEVQKVNVKQIIGIQPMRAQLQQIVCVRSLENVEDVITYCGGDRSNGFVWNELKYADFSYNNLRAVDSSLEFAQWLQNLNLSHNQLVSVDAVKWLPNLKMLDLSFNRLVHVPTFHTEAPRRLQILILSNNFIEDLTGLSRLDALNELDVSDNCLLDHSYLLPVSTLVALRYLKLSGNPLACHPKHRQMTARYLNKNTTSTKFVLDFETLSKSEKAVVGANSMLSSRLTLTTRSSGISTPSRVSQNQTPASSVGSIRSFRFSESTTSEMTTSVTERQKKAKVRTVEIEDENPSIQAATYKEVSQPQVPEGNKDHLETKRQIDEMREKFGSGWLQNENAHMVQSVLGIKESEAAPTSRVSSQQFIDDILGSMTASALPKESSESEKEIKRSSAANMLSSTPTSNKFAQKLESNPTSPIKSGESPVASEPETVYESVATKSSEDPNETFYKSTQDDDEEPNLDHIYGIGNDEAEISEPDENEVTYIVHQSDYNDEVFLAVSDTYIKERDILTRRTKTKWSLKILESCERIKGDTIRINFDTVKKDKKERIFTVEEGLCQELEKYLRGILSKRLLSEMNQTLYKCIKCSMQFSRENTSKKSNADVICPECGSIFVVELHERPSSLTKSGSLPKYEELPVVVSNITTVPAPPPPNTTTSSSVVATASTSAVGIAPNSTAGQQSAGSAGSLNESSSCSKITRSENSFDSNRSVAGSSTNDRDMDFNFNKNGESDIEILSNPSQSSIEVLDHAFSSRKTSEERRISRVPSLETIEDNSYTSAPGLSTLVSKETSTDFRIEITKAPETSEHPDDNKKISLGHINLTESSSSGSVTDSICTAYEQDDKNSTAVNSPDRRSLKMKSTSNGKDSKKEDSIISSMFGGLFQSTNILMSRSQKQDEITCDKFKFSYTDFSDADHRLKLHLFQNVFEDSNENFKWLVKGKIFSEVGGNVFEGVMVMSTTRFYVMEIYGPERDDISKWLKRVASVKVDRIESVELLPWKIGLSFTLKGLTTYLILLQDILRTDSLLLYFANNPLPDDCTLGYQISQKILKKIAYFTNEEQLRMVSILNRCEISSDAIQKTLSPTGFFASDTHLYLTTTNFSWLFNNSNDNLELGHVQLMSNLIEVDRPEKNVFSMNFLDEDQDKYELWKCSFETEDNAESCLNAIGQSWEKLFGVPLTSN</sequence>
<protein>
    <recommendedName>
        <fullName evidence="6">LKB1 serine/threonine kinase interacting protein 1 N-terminal domain-containing protein</fullName>
    </recommendedName>
</protein>
<evidence type="ECO:0000256" key="3">
    <source>
        <dbReference type="ARBA" id="ARBA00022614"/>
    </source>
</evidence>
<feature type="compositionally biased region" description="Basic and acidic residues" evidence="5">
    <location>
        <begin position="488"/>
        <end position="498"/>
    </location>
</feature>
<dbReference type="OrthoDB" id="7451790at2759"/>
<dbReference type="InterPro" id="IPR031782">
    <property type="entry name" value="LIP1_N"/>
</dbReference>
<evidence type="ECO:0000313" key="7">
    <source>
        <dbReference type="EMBL" id="CAD7085917.1"/>
    </source>
</evidence>